<evidence type="ECO:0000256" key="6">
    <source>
        <dbReference type="ARBA" id="ARBA00012602"/>
    </source>
</evidence>
<organism evidence="19 20">
    <name type="scientific">Candidatus Acidifodinimicrobium mancum</name>
    <dbReference type="NCBI Taxonomy" id="2898728"/>
    <lineage>
        <taxon>Archaea</taxon>
        <taxon>Candidatus Parvarchaeota</taxon>
        <taxon>Candidatus Acidifodinimicrobiaceae</taxon>
        <taxon>Candidatus Acidifodinimicrobium</taxon>
    </lineage>
</organism>
<evidence type="ECO:0000256" key="15">
    <source>
        <dbReference type="ARBA" id="ARBA00030679"/>
    </source>
</evidence>
<feature type="transmembrane region" description="Helical" evidence="18">
    <location>
        <begin position="580"/>
        <end position="598"/>
    </location>
</feature>
<feature type="transmembrane region" description="Helical" evidence="18">
    <location>
        <begin position="367"/>
        <end position="385"/>
    </location>
</feature>
<evidence type="ECO:0000256" key="5">
    <source>
        <dbReference type="ARBA" id="ARBA00010810"/>
    </source>
</evidence>
<keyword evidence="10" id="KW-0479">Metal-binding</keyword>
<dbReference type="GO" id="GO:0012505">
    <property type="term" value="C:endomembrane system"/>
    <property type="evidence" value="ECO:0007669"/>
    <property type="project" value="UniProtKB-SubCell"/>
</dbReference>
<feature type="transmembrane region" description="Helical" evidence="18">
    <location>
        <begin position="295"/>
        <end position="311"/>
    </location>
</feature>
<dbReference type="GO" id="GO:0046872">
    <property type="term" value="F:metal ion binding"/>
    <property type="evidence" value="ECO:0007669"/>
    <property type="project" value="UniProtKB-KW"/>
</dbReference>
<dbReference type="EMBL" id="JADFAQ010000014">
    <property type="protein sequence ID" value="MBE5727939.1"/>
    <property type="molecule type" value="Genomic_DNA"/>
</dbReference>
<keyword evidence="12 18" id="KW-1133">Transmembrane helix</keyword>
<proteinExistence type="inferred from homology"/>
<comment type="caution">
    <text evidence="19">The sequence shown here is derived from an EMBL/GenBank/DDBJ whole genome shotgun (WGS) entry which is preliminary data.</text>
</comment>
<dbReference type="GO" id="GO:0004576">
    <property type="term" value="F:oligosaccharyl transferase activity"/>
    <property type="evidence" value="ECO:0007669"/>
    <property type="project" value="InterPro"/>
</dbReference>
<dbReference type="Gene3D" id="3.40.50.12610">
    <property type="match status" value="1"/>
</dbReference>
<feature type="transmembrane region" description="Helical" evidence="18">
    <location>
        <begin position="670"/>
        <end position="691"/>
    </location>
</feature>
<evidence type="ECO:0000256" key="2">
    <source>
        <dbReference type="ARBA" id="ARBA00001946"/>
    </source>
</evidence>
<feature type="transmembrane region" description="Helical" evidence="18">
    <location>
        <begin position="468"/>
        <end position="491"/>
    </location>
</feature>
<keyword evidence="14" id="KW-0464">Manganese</keyword>
<feature type="transmembrane region" description="Helical" evidence="18">
    <location>
        <begin position="240"/>
        <end position="258"/>
    </location>
</feature>
<dbReference type="GO" id="GO:0016020">
    <property type="term" value="C:membrane"/>
    <property type="evidence" value="ECO:0007669"/>
    <property type="project" value="InterPro"/>
</dbReference>
<evidence type="ECO:0000256" key="4">
    <source>
        <dbReference type="ARBA" id="ARBA00004922"/>
    </source>
</evidence>
<keyword evidence="11" id="KW-0460">Magnesium</keyword>
<feature type="transmembrane region" description="Helical" evidence="18">
    <location>
        <begin position="108"/>
        <end position="130"/>
    </location>
</feature>
<comment type="similarity">
    <text evidence="5">Belongs to the STT3 family.</text>
</comment>
<feature type="transmembrane region" description="Helical" evidence="18">
    <location>
        <begin position="82"/>
        <end position="101"/>
    </location>
</feature>
<evidence type="ECO:0000256" key="9">
    <source>
        <dbReference type="ARBA" id="ARBA00022692"/>
    </source>
</evidence>
<evidence type="ECO:0000256" key="8">
    <source>
        <dbReference type="ARBA" id="ARBA00022679"/>
    </source>
</evidence>
<feature type="transmembrane region" description="Helical" evidence="18">
    <location>
        <begin position="610"/>
        <end position="627"/>
    </location>
</feature>
<comment type="pathway">
    <text evidence="4">Protein modification; protein glycosylation.</text>
</comment>
<feature type="transmembrane region" description="Helical" evidence="18">
    <location>
        <begin position="341"/>
        <end position="361"/>
    </location>
</feature>
<evidence type="ECO:0000313" key="19">
    <source>
        <dbReference type="EMBL" id="MBE5727939.1"/>
    </source>
</evidence>
<evidence type="ECO:0000313" key="20">
    <source>
        <dbReference type="Proteomes" id="UP000763484"/>
    </source>
</evidence>
<feature type="transmembrane region" description="Helical" evidence="18">
    <location>
        <begin position="553"/>
        <end position="574"/>
    </location>
</feature>
<evidence type="ECO:0000256" key="14">
    <source>
        <dbReference type="ARBA" id="ARBA00023211"/>
    </source>
</evidence>
<dbReference type="AlphaFoldDB" id="A0A8T3UU92"/>
<evidence type="ECO:0000256" key="18">
    <source>
        <dbReference type="SAM" id="Phobius"/>
    </source>
</evidence>
<evidence type="ECO:0000256" key="12">
    <source>
        <dbReference type="ARBA" id="ARBA00022989"/>
    </source>
</evidence>
<name>A0A8T3UU92_9ARCH</name>
<evidence type="ECO:0000256" key="16">
    <source>
        <dbReference type="ARBA" id="ARBA00034066"/>
    </source>
</evidence>
<evidence type="ECO:0000256" key="10">
    <source>
        <dbReference type="ARBA" id="ARBA00022723"/>
    </source>
</evidence>
<evidence type="ECO:0000256" key="13">
    <source>
        <dbReference type="ARBA" id="ARBA00023136"/>
    </source>
</evidence>
<evidence type="ECO:0000256" key="1">
    <source>
        <dbReference type="ARBA" id="ARBA00001936"/>
    </source>
</evidence>
<gene>
    <name evidence="19" type="ORF">IHE50_00795</name>
</gene>
<keyword evidence="7" id="KW-0328">Glycosyltransferase</keyword>
<feature type="transmembrane region" description="Helical" evidence="18">
    <location>
        <begin position="317"/>
        <end position="334"/>
    </location>
</feature>
<keyword evidence="13 18" id="KW-0472">Membrane</keyword>
<dbReference type="PANTHER" id="PTHR13872">
    <property type="entry name" value="DOLICHYL-DIPHOSPHOOLIGOSACCHARIDE--PROTEIN GLYCOSYLTRANSFERASE SUBUNIT"/>
    <property type="match status" value="1"/>
</dbReference>
<comment type="subcellular location">
    <subcellularLocation>
        <location evidence="3">Endomembrane system</location>
        <topology evidence="3">Multi-pass membrane protein</topology>
    </subcellularLocation>
</comment>
<evidence type="ECO:0000256" key="7">
    <source>
        <dbReference type="ARBA" id="ARBA00022676"/>
    </source>
</evidence>
<comment type="cofactor">
    <cofactor evidence="1">
        <name>Mn(2+)</name>
        <dbReference type="ChEBI" id="CHEBI:29035"/>
    </cofactor>
</comment>
<sequence>MDNPAKAEKEHNAGEGRPQESESHDHEEKKSEKVTEVELNFNLDSIKSMLKPVVKYGVGYGLIFAVLAVLMVVSLMYTYLSIYFYVTLGLMIISAVISALFTKHKAPFYALLFTAIILGLVIRTASLPALGATPLVGNAYLGMGGSLTGLDPYEFYDLMKDVIATGNVPVINHLQYLPIGLASRSQEVLISFFGAYMYRFMQPLVPAATPMTWFMIYPPIVAIVMTLLLFFILLYIFKDYWMASLGALVFPAFETLLGRTSAGFSTKTAMGFMFIFLSLFMLVKIFTSKDRNSKLLYGFLMAISVGFAAITSGYAEFSVIIIPMTYLLLIMFEFDKKEDLYAFLPFGLFLAFEASFLNFGLSNLLSFQLFPMYFVYLVILFKLFVYDKYRDRLKIPYINEGTSPVIYALIIGFVISLLPKLNLLHKLLTFISSEIAHPLGLGAINPLSLTIAEYGTVNLAERFSEYNFVVSGIGVNFLLLFIGSAVLLYLVSRRFKHWYIFYAFLLPMVVLINGGTFSFSLSSEVYLLIAVIMAFLPEIIALYEFSRHKSKKLLGNVAIFVFISIILIVISLAIGQTKNYYKYGAAGLIGIFILFLVFDRFERESISDKVYLVLLSLFVLTLILSNLELRLLEPTDVTAVLLVPLAVVFMTKSGIKYVKSLFADPVQKKTLYAVIGLIVAIALVFVAIELYNSLSVSYQIAQQSGSGLALWGPTMLWINQNTPANSSIISWWDYGYWEQAIAGRTSVADGSNSYGYQSMIAKYFFEATSPYQYATYLHFIHEPTYAVISGSEVLKFSAISTIALKPTEFSPLVEGNTQLNSNNIGNESYKYIATFGGSSSTGYGLVDSNVTVGLQNIPASDAVLLEVLLPFNSSSVIGKPYGIVYNILTQQASSPMPIDYMCYYSEGCVQESTDGIPGGLMLLNPNQTATLHIGGVGSGYIPEQINLSSYGNQPAALFMPNQTLNTLFVKLYLLNETIPGFKLVFSDNLPVNSLLSIENQVLTNINVYQINYTQLSKYELTGECSTSPTSVNYCANLSYLPSVFNKNLSLISNNSI</sequence>
<feature type="transmembrane region" description="Helical" evidence="18">
    <location>
        <begin position="397"/>
        <end position="418"/>
    </location>
</feature>
<feature type="transmembrane region" description="Helical" evidence="18">
    <location>
        <begin position="264"/>
        <end position="283"/>
    </location>
</feature>
<reference evidence="19 20" key="1">
    <citation type="submission" date="2020-09" db="EMBL/GenBank/DDBJ databases">
        <title>Genomic characterization of a novel Parvarchaeota family in acid mine drainage sediments.</title>
        <authorList>
            <person name="Luo Z.-H."/>
        </authorList>
    </citation>
    <scope>NUCLEOTIDE SEQUENCE [LARGE SCALE GENOMIC DNA]</scope>
    <source>
        <strain evidence="19">TL1-5_bins.178</strain>
    </source>
</reference>
<keyword evidence="8" id="KW-0808">Transferase</keyword>
<feature type="region of interest" description="Disordered" evidence="17">
    <location>
        <begin position="1"/>
        <end position="33"/>
    </location>
</feature>
<comment type="catalytic activity">
    <reaction evidence="16">
        <text>an archaeal dolichyl phosphooligosaccharide + [protein]-L-asparagine = an archaeal dolichyl phosphate + a glycoprotein with the oligosaccharide chain attached by N-beta-D-glycosyl linkage to a protein L-asparagine.</text>
        <dbReference type="EC" id="2.4.99.21"/>
    </reaction>
</comment>
<feature type="transmembrane region" description="Helical" evidence="18">
    <location>
        <begin position="498"/>
        <end position="519"/>
    </location>
</feature>
<evidence type="ECO:0000256" key="17">
    <source>
        <dbReference type="SAM" id="MobiDB-lite"/>
    </source>
</evidence>
<comment type="cofactor">
    <cofactor evidence="2">
        <name>Mg(2+)</name>
        <dbReference type="ChEBI" id="CHEBI:18420"/>
    </cofactor>
</comment>
<accession>A0A8T3UU92</accession>
<feature type="transmembrane region" description="Helical" evidence="18">
    <location>
        <begin position="639"/>
        <end position="658"/>
    </location>
</feature>
<feature type="transmembrane region" description="Helical" evidence="18">
    <location>
        <begin position="525"/>
        <end position="546"/>
    </location>
</feature>
<dbReference type="Proteomes" id="UP000763484">
    <property type="component" value="Unassembled WGS sequence"/>
</dbReference>
<dbReference type="EC" id="2.4.99.21" evidence="6"/>
<feature type="transmembrane region" description="Helical" evidence="18">
    <location>
        <begin position="211"/>
        <end position="233"/>
    </location>
</feature>
<dbReference type="InterPro" id="IPR003674">
    <property type="entry name" value="Oligo_trans_STT3"/>
</dbReference>
<evidence type="ECO:0000256" key="11">
    <source>
        <dbReference type="ARBA" id="ARBA00022842"/>
    </source>
</evidence>
<keyword evidence="9 18" id="KW-0812">Transmembrane</keyword>
<feature type="transmembrane region" description="Helical" evidence="18">
    <location>
        <begin position="57"/>
        <end position="76"/>
    </location>
</feature>
<dbReference type="PANTHER" id="PTHR13872:SF1">
    <property type="entry name" value="DOLICHYL-DIPHOSPHOOLIGOSACCHARIDE--PROTEIN GLYCOSYLTRANSFERASE SUBUNIT STT3B"/>
    <property type="match status" value="1"/>
</dbReference>
<protein>
    <recommendedName>
        <fullName evidence="6">dolichyl-phosphooligosaccharide-protein glycotransferase</fullName>
        <ecNumber evidence="6">2.4.99.21</ecNumber>
    </recommendedName>
    <alternativeName>
        <fullName evidence="15">Oligosaccharyl transferase</fullName>
    </alternativeName>
</protein>
<evidence type="ECO:0000256" key="3">
    <source>
        <dbReference type="ARBA" id="ARBA00004127"/>
    </source>
</evidence>